<gene>
    <name evidence="3" type="primary">pol</name>
    <name evidence="3" type="ORF">CR513_34081</name>
</gene>
<name>A0A371G2N8_MUCPR</name>
<organism evidence="3 4">
    <name type="scientific">Mucuna pruriens</name>
    <name type="common">Velvet bean</name>
    <name type="synonym">Dolichos pruriens</name>
    <dbReference type="NCBI Taxonomy" id="157652"/>
    <lineage>
        <taxon>Eukaryota</taxon>
        <taxon>Viridiplantae</taxon>
        <taxon>Streptophyta</taxon>
        <taxon>Embryophyta</taxon>
        <taxon>Tracheophyta</taxon>
        <taxon>Spermatophyta</taxon>
        <taxon>Magnoliopsida</taxon>
        <taxon>eudicotyledons</taxon>
        <taxon>Gunneridae</taxon>
        <taxon>Pentapetalae</taxon>
        <taxon>rosids</taxon>
        <taxon>fabids</taxon>
        <taxon>Fabales</taxon>
        <taxon>Fabaceae</taxon>
        <taxon>Papilionoideae</taxon>
        <taxon>50 kb inversion clade</taxon>
        <taxon>NPAAA clade</taxon>
        <taxon>indigoferoid/millettioid clade</taxon>
        <taxon>Phaseoleae</taxon>
        <taxon>Mucuna</taxon>
    </lineage>
</organism>
<dbReference type="CDD" id="cd09274">
    <property type="entry name" value="RNase_HI_RT_Ty3"/>
    <property type="match status" value="1"/>
</dbReference>
<dbReference type="PANTHER" id="PTHR37984:SF5">
    <property type="entry name" value="PROTEIN NYNRIN-LIKE"/>
    <property type="match status" value="1"/>
</dbReference>
<dbReference type="FunFam" id="3.30.70.270:FF:000003">
    <property type="entry name" value="Transposon Ty3-G Gag-Pol polyprotein"/>
    <property type="match status" value="1"/>
</dbReference>
<dbReference type="Proteomes" id="UP000257109">
    <property type="component" value="Unassembled WGS sequence"/>
</dbReference>
<dbReference type="Pfam" id="PF17919">
    <property type="entry name" value="RT_RNaseH_2"/>
    <property type="match status" value="1"/>
</dbReference>
<evidence type="ECO:0000313" key="3">
    <source>
        <dbReference type="EMBL" id="RDX84812.1"/>
    </source>
</evidence>
<dbReference type="EMBL" id="QJKJ01006945">
    <property type="protein sequence ID" value="RDX84812.1"/>
    <property type="molecule type" value="Genomic_DNA"/>
</dbReference>
<keyword evidence="4" id="KW-1185">Reference proteome</keyword>
<evidence type="ECO:0000256" key="1">
    <source>
        <dbReference type="ARBA" id="ARBA00023268"/>
    </source>
</evidence>
<dbReference type="InterPro" id="IPR043128">
    <property type="entry name" value="Rev_trsase/Diguanyl_cyclase"/>
</dbReference>
<accession>A0A371G2N8</accession>
<comment type="caution">
    <text evidence="3">The sequence shown here is derived from an EMBL/GenBank/DDBJ whole genome shotgun (WGS) entry which is preliminary data.</text>
</comment>
<sequence>MTKKDESVRLCVTIKDRYPFPRTDDFMDQLVKACMFTKIDLKLGYHQIVVKFEDIPKTTFRTFHGHYEYMVMSFGVTHALGIDDILVYLKTREEHIDHLRMVLQVLKDKQLYAKMLKCNFWLKEVSFLVVVKWKTPRSISEMKSFFGLVDYCRSFLELKKRLISAIVLVLPNPREPFVVYCDASKMSIGGMLMQRGKVVTYASRQLNTHERNYPIHNQKLTTLVFVLNIWRHYLYGAKFENMRQRRWLEYPKDFDFDLSYHSSKANVVGNA</sequence>
<dbReference type="InterPro" id="IPR043502">
    <property type="entry name" value="DNA/RNA_pol_sf"/>
</dbReference>
<dbReference type="InterPro" id="IPR041577">
    <property type="entry name" value="RT_RNaseH_2"/>
</dbReference>
<dbReference type="SUPFAM" id="SSF56672">
    <property type="entry name" value="DNA/RNA polymerases"/>
    <property type="match status" value="1"/>
</dbReference>
<feature type="domain" description="Reverse transcriptase/retrotransposon-derived protein RNase H-like" evidence="2">
    <location>
        <begin position="153"/>
        <end position="240"/>
    </location>
</feature>
<evidence type="ECO:0000259" key="2">
    <source>
        <dbReference type="Pfam" id="PF17919"/>
    </source>
</evidence>
<dbReference type="CDD" id="cd01647">
    <property type="entry name" value="RT_LTR"/>
    <property type="match status" value="1"/>
</dbReference>
<feature type="non-terminal residue" evidence="3">
    <location>
        <position position="1"/>
    </location>
</feature>
<dbReference type="Gene3D" id="3.10.10.10">
    <property type="entry name" value="HIV Type 1 Reverse Transcriptase, subunit A, domain 1"/>
    <property type="match status" value="1"/>
</dbReference>
<keyword evidence="1" id="KW-0511">Multifunctional enzyme</keyword>
<evidence type="ECO:0000313" key="4">
    <source>
        <dbReference type="Proteomes" id="UP000257109"/>
    </source>
</evidence>
<dbReference type="InterPro" id="IPR050951">
    <property type="entry name" value="Retrovirus_Pol_polyprotein"/>
</dbReference>
<reference evidence="3" key="1">
    <citation type="submission" date="2018-05" db="EMBL/GenBank/DDBJ databases">
        <title>Draft genome of Mucuna pruriens seed.</title>
        <authorList>
            <person name="Nnadi N.E."/>
            <person name="Vos R."/>
            <person name="Hasami M.H."/>
            <person name="Devisetty U.K."/>
            <person name="Aguiy J.C."/>
        </authorList>
    </citation>
    <scope>NUCLEOTIDE SEQUENCE [LARGE SCALE GENOMIC DNA]</scope>
    <source>
        <strain evidence="3">JCA_2017</strain>
    </source>
</reference>
<dbReference type="AlphaFoldDB" id="A0A371G2N8"/>
<dbReference type="Gene3D" id="3.30.70.270">
    <property type="match status" value="2"/>
</dbReference>
<dbReference type="OrthoDB" id="1701144at2759"/>
<dbReference type="GO" id="GO:0003824">
    <property type="term" value="F:catalytic activity"/>
    <property type="evidence" value="ECO:0007669"/>
    <property type="project" value="UniProtKB-KW"/>
</dbReference>
<protein>
    <submittedName>
        <fullName evidence="3">Retrovirus-related Pol polyprotein</fullName>
    </submittedName>
</protein>
<proteinExistence type="predicted"/>
<dbReference type="PANTHER" id="PTHR37984">
    <property type="entry name" value="PROTEIN CBG26694"/>
    <property type="match status" value="1"/>
</dbReference>